<protein>
    <submittedName>
        <fullName evidence="1">Uncharacterized protein</fullName>
    </submittedName>
</protein>
<sequence>MNVTISILLFFNRFVSRYCLADGFNIDPTTTANTSFYKFREYILLLSAWCMVLASLDRLISSSPDVNHAYQTVLYNFLIHTLRILSSNLFPRELRRFHYHLISHKQPQEKLSGTKIATTINNN</sequence>
<comment type="caution">
    <text evidence="1">The sequence shown here is derived from an EMBL/GenBank/DDBJ whole genome shotgun (WGS) entry which is preliminary data.</text>
</comment>
<proteinExistence type="predicted"/>
<name>A0A819TQ50_9BILA</name>
<dbReference type="EMBL" id="CAJOAY010005953">
    <property type="protein sequence ID" value="CAF4125233.1"/>
    <property type="molecule type" value="Genomic_DNA"/>
</dbReference>
<dbReference type="AlphaFoldDB" id="A0A819TQ50"/>
<reference evidence="1" key="1">
    <citation type="submission" date="2021-02" db="EMBL/GenBank/DDBJ databases">
        <authorList>
            <person name="Nowell W R."/>
        </authorList>
    </citation>
    <scope>NUCLEOTIDE SEQUENCE</scope>
</reference>
<evidence type="ECO:0000313" key="2">
    <source>
        <dbReference type="EMBL" id="CAF4125233.1"/>
    </source>
</evidence>
<accession>A0A819TQ50</accession>
<evidence type="ECO:0000313" key="1">
    <source>
        <dbReference type="EMBL" id="CAF4083115.1"/>
    </source>
</evidence>
<dbReference type="Proteomes" id="UP000663881">
    <property type="component" value="Unassembled WGS sequence"/>
</dbReference>
<evidence type="ECO:0000313" key="3">
    <source>
        <dbReference type="Proteomes" id="UP000663844"/>
    </source>
</evidence>
<dbReference type="EMBL" id="CAJOAZ010004988">
    <property type="protein sequence ID" value="CAF4083115.1"/>
    <property type="molecule type" value="Genomic_DNA"/>
</dbReference>
<gene>
    <name evidence="2" type="ORF">OKA104_LOCUS36956</name>
    <name evidence="1" type="ORF">OXD698_LOCUS34435</name>
</gene>
<dbReference type="Proteomes" id="UP000663844">
    <property type="component" value="Unassembled WGS sequence"/>
</dbReference>
<organism evidence="1 3">
    <name type="scientific">Adineta steineri</name>
    <dbReference type="NCBI Taxonomy" id="433720"/>
    <lineage>
        <taxon>Eukaryota</taxon>
        <taxon>Metazoa</taxon>
        <taxon>Spiralia</taxon>
        <taxon>Gnathifera</taxon>
        <taxon>Rotifera</taxon>
        <taxon>Eurotatoria</taxon>
        <taxon>Bdelloidea</taxon>
        <taxon>Adinetida</taxon>
        <taxon>Adinetidae</taxon>
        <taxon>Adineta</taxon>
    </lineage>
</organism>